<dbReference type="AlphaFoldDB" id="A0AAQ3MQJ1"/>
<dbReference type="EMBL" id="CP144691">
    <property type="protein sequence ID" value="WVY95226.1"/>
    <property type="molecule type" value="Genomic_DNA"/>
</dbReference>
<name>A0AAQ3MQJ1_VIGMU</name>
<protein>
    <submittedName>
        <fullName evidence="1">Uncharacterized protein</fullName>
    </submittedName>
</protein>
<gene>
    <name evidence="1" type="ORF">V8G54_034314</name>
</gene>
<keyword evidence="2" id="KW-1185">Reference proteome</keyword>
<dbReference type="Proteomes" id="UP001374535">
    <property type="component" value="Chromosome 10"/>
</dbReference>
<accession>A0AAQ3MQJ1</accession>
<reference evidence="1 2" key="1">
    <citation type="journal article" date="2023" name="Life. Sci Alliance">
        <title>Evolutionary insights into 3D genome organization and epigenetic landscape of Vigna mungo.</title>
        <authorList>
            <person name="Junaid A."/>
            <person name="Singh B."/>
            <person name="Bhatia S."/>
        </authorList>
    </citation>
    <scope>NUCLEOTIDE SEQUENCE [LARGE SCALE GENOMIC DNA]</scope>
    <source>
        <strain evidence="1">Urdbean</strain>
    </source>
</reference>
<organism evidence="1 2">
    <name type="scientific">Vigna mungo</name>
    <name type="common">Black gram</name>
    <name type="synonym">Phaseolus mungo</name>
    <dbReference type="NCBI Taxonomy" id="3915"/>
    <lineage>
        <taxon>Eukaryota</taxon>
        <taxon>Viridiplantae</taxon>
        <taxon>Streptophyta</taxon>
        <taxon>Embryophyta</taxon>
        <taxon>Tracheophyta</taxon>
        <taxon>Spermatophyta</taxon>
        <taxon>Magnoliopsida</taxon>
        <taxon>eudicotyledons</taxon>
        <taxon>Gunneridae</taxon>
        <taxon>Pentapetalae</taxon>
        <taxon>rosids</taxon>
        <taxon>fabids</taxon>
        <taxon>Fabales</taxon>
        <taxon>Fabaceae</taxon>
        <taxon>Papilionoideae</taxon>
        <taxon>50 kb inversion clade</taxon>
        <taxon>NPAAA clade</taxon>
        <taxon>indigoferoid/millettioid clade</taxon>
        <taxon>Phaseoleae</taxon>
        <taxon>Vigna</taxon>
    </lineage>
</organism>
<evidence type="ECO:0000313" key="1">
    <source>
        <dbReference type="EMBL" id="WVY95226.1"/>
    </source>
</evidence>
<proteinExistence type="predicted"/>
<evidence type="ECO:0000313" key="2">
    <source>
        <dbReference type="Proteomes" id="UP001374535"/>
    </source>
</evidence>
<sequence>MFGTFFIKWKCGKYQISSVPFAEQTVCERQLPSCFIAIKLFQGRDSHIIEYISYHRELVQPIILITITCPINHLDNATTVFSSEFFFLCIKKIHSQTNFYSFQNKFWFRNQF</sequence>